<comment type="caution">
    <text evidence="6">The sequence shown here is derived from an EMBL/GenBank/DDBJ whole genome shotgun (WGS) entry which is preliminary data.</text>
</comment>
<evidence type="ECO:0000259" key="5">
    <source>
        <dbReference type="PROSITE" id="PS50405"/>
    </source>
</evidence>
<sequence length="221" mass="25851">MSDKKIILYGDLVSQPVRAVYWFLVINNIEFEFKEVLLGKKEARTDEYSKINPLQKMPALKYKGDIYIESHNILRFLSQEFNLNQYYGETLKEKTKVDTYLDWHHLGIRTFAQSLFAQKYLMPKFGTGLYNDKNLNAEEGVPLGLKQIESVFLKNGENKYIVGDHLTIADFSCYCELKQLDGINYDFTPYKSIQKWRKLMESLDGYKETNIKINEVASSHQ</sequence>
<keyword evidence="3" id="KW-0808">Transferase</keyword>
<dbReference type="InterPro" id="IPR010987">
    <property type="entry name" value="Glutathione-S-Trfase_C-like"/>
</dbReference>
<dbReference type="Gene3D" id="3.40.30.10">
    <property type="entry name" value="Glutaredoxin"/>
    <property type="match status" value="1"/>
</dbReference>
<proteinExistence type="predicted"/>
<dbReference type="FunFam" id="1.20.1050.10:FF:000039">
    <property type="entry name" value="Glutathione S-transferase theta-1"/>
    <property type="match status" value="1"/>
</dbReference>
<keyword evidence="2" id="KW-0963">Cytoplasm</keyword>
<dbReference type="EMBL" id="JAVFKY010000001">
    <property type="protein sequence ID" value="KAK5582038.1"/>
    <property type="molecule type" value="Genomic_DNA"/>
</dbReference>
<dbReference type="PANTHER" id="PTHR43917">
    <property type="match status" value="1"/>
</dbReference>
<dbReference type="SUPFAM" id="SSF52833">
    <property type="entry name" value="Thioredoxin-like"/>
    <property type="match status" value="1"/>
</dbReference>
<feature type="domain" description="GST N-terminal" evidence="4">
    <location>
        <begin position="4"/>
        <end position="85"/>
    </location>
</feature>
<evidence type="ECO:0008006" key="8">
    <source>
        <dbReference type="Google" id="ProtNLM"/>
    </source>
</evidence>
<dbReference type="InterPro" id="IPR040075">
    <property type="entry name" value="GST_N_Theta"/>
</dbReference>
<dbReference type="PROSITE" id="PS50404">
    <property type="entry name" value="GST_NTER"/>
    <property type="match status" value="1"/>
</dbReference>
<dbReference type="GO" id="GO:0006749">
    <property type="term" value="P:glutathione metabolic process"/>
    <property type="evidence" value="ECO:0007669"/>
    <property type="project" value="TreeGrafter"/>
</dbReference>
<dbReference type="SUPFAM" id="SSF47616">
    <property type="entry name" value="GST C-terminal domain-like"/>
    <property type="match status" value="1"/>
</dbReference>
<dbReference type="Proteomes" id="UP001344447">
    <property type="component" value="Unassembled WGS sequence"/>
</dbReference>
<accession>A0AAN7U4V5</accession>
<evidence type="ECO:0000256" key="1">
    <source>
        <dbReference type="ARBA" id="ARBA00004496"/>
    </source>
</evidence>
<dbReference type="PROSITE" id="PS50405">
    <property type="entry name" value="GST_CTER"/>
    <property type="match status" value="1"/>
</dbReference>
<dbReference type="GO" id="GO:0004364">
    <property type="term" value="F:glutathione transferase activity"/>
    <property type="evidence" value="ECO:0007669"/>
    <property type="project" value="TreeGrafter"/>
</dbReference>
<dbReference type="AlphaFoldDB" id="A0AAN7U4V5"/>
<dbReference type="CDD" id="cd03050">
    <property type="entry name" value="GST_N_Theta"/>
    <property type="match status" value="1"/>
</dbReference>
<dbReference type="SFLD" id="SFLDS00019">
    <property type="entry name" value="Glutathione_Transferase_(cytos"/>
    <property type="match status" value="1"/>
</dbReference>
<reference evidence="6 7" key="1">
    <citation type="submission" date="2023-11" db="EMBL/GenBank/DDBJ databases">
        <title>Dfirmibasis_genome.</title>
        <authorList>
            <person name="Edelbroek B."/>
            <person name="Kjellin J."/>
            <person name="Jerlstrom-Hultqvist J."/>
            <person name="Soderbom F."/>
        </authorList>
    </citation>
    <scope>NUCLEOTIDE SEQUENCE [LARGE SCALE GENOMIC DNA]</scope>
    <source>
        <strain evidence="6 7">TNS-C-14</strain>
    </source>
</reference>
<dbReference type="InterPro" id="IPR036249">
    <property type="entry name" value="Thioredoxin-like_sf"/>
</dbReference>
<organism evidence="6 7">
    <name type="scientific">Dictyostelium firmibasis</name>
    <dbReference type="NCBI Taxonomy" id="79012"/>
    <lineage>
        <taxon>Eukaryota</taxon>
        <taxon>Amoebozoa</taxon>
        <taxon>Evosea</taxon>
        <taxon>Eumycetozoa</taxon>
        <taxon>Dictyostelia</taxon>
        <taxon>Dictyosteliales</taxon>
        <taxon>Dictyosteliaceae</taxon>
        <taxon>Dictyostelium</taxon>
    </lineage>
</organism>
<feature type="domain" description="GST C-terminal" evidence="5">
    <location>
        <begin position="90"/>
        <end position="221"/>
    </location>
</feature>
<comment type="subcellular location">
    <subcellularLocation>
        <location evidence="1">Cytoplasm</location>
    </subcellularLocation>
</comment>
<evidence type="ECO:0000256" key="2">
    <source>
        <dbReference type="ARBA" id="ARBA00022490"/>
    </source>
</evidence>
<evidence type="ECO:0000259" key="4">
    <source>
        <dbReference type="PROSITE" id="PS50404"/>
    </source>
</evidence>
<dbReference type="FunFam" id="3.40.30.10:FF:000176">
    <property type="entry name" value="Glutathione S-transferase theta-1"/>
    <property type="match status" value="1"/>
</dbReference>
<dbReference type="Pfam" id="PF13417">
    <property type="entry name" value="GST_N_3"/>
    <property type="match status" value="1"/>
</dbReference>
<dbReference type="PANTHER" id="PTHR43917:SF8">
    <property type="entry name" value="GH16740P-RELATED"/>
    <property type="match status" value="1"/>
</dbReference>
<dbReference type="InterPro" id="IPR051369">
    <property type="entry name" value="GST_Theta"/>
</dbReference>
<dbReference type="InterPro" id="IPR036282">
    <property type="entry name" value="Glutathione-S-Trfase_C_sf"/>
</dbReference>
<evidence type="ECO:0000313" key="6">
    <source>
        <dbReference type="EMBL" id="KAK5582038.1"/>
    </source>
</evidence>
<evidence type="ECO:0000256" key="3">
    <source>
        <dbReference type="ARBA" id="ARBA00022679"/>
    </source>
</evidence>
<protein>
    <recommendedName>
        <fullName evidence="8">Glutathione S-transferase</fullName>
    </recommendedName>
</protein>
<dbReference type="InterPro" id="IPR040079">
    <property type="entry name" value="Glutathione_S-Trfase"/>
</dbReference>
<keyword evidence="7" id="KW-1185">Reference proteome</keyword>
<dbReference type="Gene3D" id="1.20.1050.10">
    <property type="match status" value="1"/>
</dbReference>
<dbReference type="InterPro" id="IPR004045">
    <property type="entry name" value="Glutathione_S-Trfase_N"/>
</dbReference>
<dbReference type="SFLD" id="SFLDG00358">
    <property type="entry name" value="Main_(cytGST)"/>
    <property type="match status" value="1"/>
</dbReference>
<dbReference type="Pfam" id="PF14497">
    <property type="entry name" value="GST_C_3"/>
    <property type="match status" value="1"/>
</dbReference>
<evidence type="ECO:0000313" key="7">
    <source>
        <dbReference type="Proteomes" id="UP001344447"/>
    </source>
</evidence>
<name>A0AAN7U4V5_9MYCE</name>
<gene>
    <name evidence="6" type="ORF">RB653_003620</name>
</gene>
<dbReference type="GO" id="GO:0005737">
    <property type="term" value="C:cytoplasm"/>
    <property type="evidence" value="ECO:0007669"/>
    <property type="project" value="UniProtKB-SubCell"/>
</dbReference>
<dbReference type="InterPro" id="IPR004046">
    <property type="entry name" value="GST_C"/>
</dbReference>